<evidence type="ECO:0000256" key="4">
    <source>
        <dbReference type="SAM" id="Phobius"/>
    </source>
</evidence>
<dbReference type="InterPro" id="IPR036097">
    <property type="entry name" value="HisK_dim/P_sf"/>
</dbReference>
<evidence type="ECO:0000256" key="1">
    <source>
        <dbReference type="ARBA" id="ARBA00000085"/>
    </source>
</evidence>
<dbReference type="Pfam" id="PF00512">
    <property type="entry name" value="HisKA"/>
    <property type="match status" value="1"/>
</dbReference>
<evidence type="ECO:0000313" key="7">
    <source>
        <dbReference type="Proteomes" id="UP000220629"/>
    </source>
</evidence>
<accession>A0A2A7S635</accession>
<keyword evidence="4" id="KW-0812">Transmembrane</keyword>
<dbReference type="SUPFAM" id="SSF47384">
    <property type="entry name" value="Homodimeric domain of signal transducing histidine kinase"/>
    <property type="match status" value="1"/>
</dbReference>
<dbReference type="InterPro" id="IPR003594">
    <property type="entry name" value="HATPase_dom"/>
</dbReference>
<organism evidence="6 7">
    <name type="scientific">Burkholderia gladioli</name>
    <name type="common">Pseudomonas marginata</name>
    <name type="synonym">Phytomonas marginata</name>
    <dbReference type="NCBI Taxonomy" id="28095"/>
    <lineage>
        <taxon>Bacteria</taxon>
        <taxon>Pseudomonadati</taxon>
        <taxon>Pseudomonadota</taxon>
        <taxon>Betaproteobacteria</taxon>
        <taxon>Burkholderiales</taxon>
        <taxon>Burkholderiaceae</taxon>
        <taxon>Burkholderia</taxon>
    </lineage>
</organism>
<name>A0A2A7S635_BURGA</name>
<feature type="transmembrane region" description="Helical" evidence="4">
    <location>
        <begin position="15"/>
        <end position="34"/>
    </location>
</feature>
<dbReference type="PANTHER" id="PTHR43547:SF2">
    <property type="entry name" value="HYBRID SIGNAL TRANSDUCTION HISTIDINE KINASE C"/>
    <property type="match status" value="1"/>
</dbReference>
<evidence type="ECO:0000256" key="3">
    <source>
        <dbReference type="ARBA" id="ARBA00022553"/>
    </source>
</evidence>
<dbReference type="InterPro" id="IPR036890">
    <property type="entry name" value="HATPase_C_sf"/>
</dbReference>
<dbReference type="RefSeq" id="WP_096749280.1">
    <property type="nucleotide sequence ID" value="NZ_CADEPO010000005.1"/>
</dbReference>
<dbReference type="Pfam" id="PF02518">
    <property type="entry name" value="HATPase_c"/>
    <property type="match status" value="1"/>
</dbReference>
<dbReference type="PROSITE" id="PS50109">
    <property type="entry name" value="HIS_KIN"/>
    <property type="match status" value="1"/>
</dbReference>
<dbReference type="InterPro" id="IPR003661">
    <property type="entry name" value="HisK_dim/P_dom"/>
</dbReference>
<dbReference type="SMART" id="SM00388">
    <property type="entry name" value="HisKA"/>
    <property type="match status" value="1"/>
</dbReference>
<dbReference type="GO" id="GO:0000155">
    <property type="term" value="F:phosphorelay sensor kinase activity"/>
    <property type="evidence" value="ECO:0007669"/>
    <property type="project" value="InterPro"/>
</dbReference>
<keyword evidence="4" id="KW-0472">Membrane</keyword>
<comment type="caution">
    <text evidence="6">The sequence shown here is derived from an EMBL/GenBank/DDBJ whole genome shotgun (WGS) entry which is preliminary data.</text>
</comment>
<dbReference type="PANTHER" id="PTHR43547">
    <property type="entry name" value="TWO-COMPONENT HISTIDINE KINASE"/>
    <property type="match status" value="1"/>
</dbReference>
<feature type="transmembrane region" description="Helical" evidence="4">
    <location>
        <begin position="183"/>
        <end position="203"/>
    </location>
</feature>
<dbReference type="InterPro" id="IPR005467">
    <property type="entry name" value="His_kinase_dom"/>
</dbReference>
<proteinExistence type="predicted"/>
<keyword evidence="3" id="KW-0597">Phosphoprotein</keyword>
<dbReference type="Gene3D" id="1.10.287.130">
    <property type="match status" value="1"/>
</dbReference>
<dbReference type="PRINTS" id="PR00344">
    <property type="entry name" value="BCTRLSENSOR"/>
</dbReference>
<comment type="catalytic activity">
    <reaction evidence="1">
        <text>ATP + protein L-histidine = ADP + protein N-phospho-L-histidine.</text>
        <dbReference type="EC" id="2.7.13.3"/>
    </reaction>
</comment>
<dbReference type="SUPFAM" id="SSF55874">
    <property type="entry name" value="ATPase domain of HSP90 chaperone/DNA topoisomerase II/histidine kinase"/>
    <property type="match status" value="1"/>
</dbReference>
<dbReference type="InterPro" id="IPR004358">
    <property type="entry name" value="Sig_transdc_His_kin-like_C"/>
</dbReference>
<dbReference type="Proteomes" id="UP000220629">
    <property type="component" value="Unassembled WGS sequence"/>
</dbReference>
<dbReference type="AlphaFoldDB" id="A0A2A7S635"/>
<keyword evidence="4" id="KW-1133">Transmembrane helix</keyword>
<keyword evidence="6" id="KW-0418">Kinase</keyword>
<evidence type="ECO:0000256" key="2">
    <source>
        <dbReference type="ARBA" id="ARBA00012438"/>
    </source>
</evidence>
<reference evidence="7" key="1">
    <citation type="submission" date="2017-09" db="EMBL/GenBank/DDBJ databases">
        <title>FDA dAtabase for Regulatory Grade micrObial Sequences (FDA-ARGOS): Supporting development and validation of Infectious Disease Dx tests.</title>
        <authorList>
            <person name="Minogue T."/>
            <person name="Wolcott M."/>
            <person name="Wasieloski L."/>
            <person name="Aguilar W."/>
            <person name="Moore D."/>
            <person name="Tallon L."/>
            <person name="Sadzewicz L."/>
            <person name="Ott S."/>
            <person name="Zhao X."/>
            <person name="Nagaraj S."/>
            <person name="Vavikolanu K."/>
            <person name="Aluvathingal J."/>
            <person name="Nadendla S."/>
            <person name="Sichtig H."/>
        </authorList>
    </citation>
    <scope>NUCLEOTIDE SEQUENCE [LARGE SCALE GENOMIC DNA]</scope>
    <source>
        <strain evidence="7">FDAARGOS_390</strain>
    </source>
</reference>
<dbReference type="EC" id="2.7.13.3" evidence="2"/>
<dbReference type="Gene3D" id="3.30.565.10">
    <property type="entry name" value="Histidine kinase-like ATPase, C-terminal domain"/>
    <property type="match status" value="1"/>
</dbReference>
<evidence type="ECO:0000313" key="6">
    <source>
        <dbReference type="EMBL" id="PEH38879.1"/>
    </source>
</evidence>
<dbReference type="SMART" id="SM00387">
    <property type="entry name" value="HATPase_c"/>
    <property type="match status" value="1"/>
</dbReference>
<dbReference type="EMBL" id="PDDY01000004">
    <property type="protein sequence ID" value="PEH38879.1"/>
    <property type="molecule type" value="Genomic_DNA"/>
</dbReference>
<protein>
    <recommendedName>
        <fullName evidence="2">histidine kinase</fullName>
        <ecNumber evidence="2">2.7.13.3</ecNumber>
    </recommendedName>
</protein>
<feature type="domain" description="Histidine kinase" evidence="5">
    <location>
        <begin position="229"/>
        <end position="448"/>
    </location>
</feature>
<sequence length="461" mass="52177">MIDFSIRRNASKLKYFTFALVMILALWLIFLVSITRQQSIYQLVGPNDNPYWNAAQFRTAADDFQASMFRYALNTEHDTQKLKFDYEILVSKYFIISQHSDSTYFAYQQPLYATTIEKLRESFARMDALMDRFPQGGPAVTQSILDELGHVALSYDQFVKAIGAADIKRRDAVLKNALRDREILLYSNIGVSLLYLMALLMFARSARNFEKAYETARQVAHTKQVFLGAINHELRNPLQTIVSATENISHSPLDREAMLAVLNIDRAVKHIETHMRDLTDFLKLDTNKISLDIEEIDLAEIVSRAARKFDARAAEKGLRLVATQETSATSFISDEQRVQQIVDNLVENSIKYSNHGLVEIRYGIDGRAQGFPVHVEISDEGIGMDKEKIRFLFSPFFQHQFPGNQAMPGYGMGLAVVRGLVQVLGGKIAVESEPGKGTAFRVLLPYESGPPDRRFAQPDAE</sequence>
<evidence type="ECO:0000259" key="5">
    <source>
        <dbReference type="PROSITE" id="PS50109"/>
    </source>
</evidence>
<gene>
    <name evidence="6" type="ORF">CRM94_31605</name>
</gene>
<keyword evidence="6" id="KW-0808">Transferase</keyword>
<dbReference type="CDD" id="cd00082">
    <property type="entry name" value="HisKA"/>
    <property type="match status" value="1"/>
</dbReference>